<dbReference type="AlphaFoldDB" id="A0AA36BKS4"/>
<evidence type="ECO:0000313" key="1">
    <source>
        <dbReference type="EMBL" id="CAI9735984.1"/>
    </source>
</evidence>
<keyword evidence="2" id="KW-1185">Reference proteome</keyword>
<accession>A0AA36BKS4</accession>
<proteinExistence type="predicted"/>
<dbReference type="EMBL" id="OX597831">
    <property type="protein sequence ID" value="CAI9735984.1"/>
    <property type="molecule type" value="Genomic_DNA"/>
</dbReference>
<organism evidence="1 2">
    <name type="scientific">Octopus vulgaris</name>
    <name type="common">Common octopus</name>
    <dbReference type="NCBI Taxonomy" id="6645"/>
    <lineage>
        <taxon>Eukaryota</taxon>
        <taxon>Metazoa</taxon>
        <taxon>Spiralia</taxon>
        <taxon>Lophotrochozoa</taxon>
        <taxon>Mollusca</taxon>
        <taxon>Cephalopoda</taxon>
        <taxon>Coleoidea</taxon>
        <taxon>Octopodiformes</taxon>
        <taxon>Octopoda</taxon>
        <taxon>Incirrata</taxon>
        <taxon>Octopodidae</taxon>
        <taxon>Octopus</taxon>
    </lineage>
</organism>
<sequence>MCSRGNEEFFEHFSAVIALNPAKNEKQETLQKDSDQYRVAFSAKEIKRSSVSDVNFPAKLTAKEKWALLGAKSRQNE</sequence>
<dbReference type="Proteomes" id="UP001162480">
    <property type="component" value="Chromosome 18"/>
</dbReference>
<protein>
    <submittedName>
        <fullName evidence="1">Uncharacterized protein</fullName>
    </submittedName>
</protein>
<name>A0AA36BKS4_OCTVU</name>
<reference evidence="1" key="1">
    <citation type="submission" date="2023-08" db="EMBL/GenBank/DDBJ databases">
        <authorList>
            <person name="Alioto T."/>
            <person name="Alioto T."/>
            <person name="Gomez Garrido J."/>
        </authorList>
    </citation>
    <scope>NUCLEOTIDE SEQUENCE</scope>
</reference>
<gene>
    <name evidence="1" type="ORF">OCTVUL_1B028265</name>
</gene>
<evidence type="ECO:0000313" key="2">
    <source>
        <dbReference type="Proteomes" id="UP001162480"/>
    </source>
</evidence>